<dbReference type="InterPro" id="IPR020287">
    <property type="entry name" value="Tail_sheath_C"/>
</dbReference>
<dbReference type="RefSeq" id="WP_072311438.1">
    <property type="nucleotide sequence ID" value="NZ_FPIW01000008.1"/>
</dbReference>
<dbReference type="Pfam" id="PF17482">
    <property type="entry name" value="Phage_sheath_1C"/>
    <property type="match status" value="1"/>
</dbReference>
<dbReference type="Pfam" id="PF04984">
    <property type="entry name" value="Phage_sheath_1"/>
    <property type="match status" value="1"/>
</dbReference>
<comment type="caution">
    <text evidence="4">The sequence shown here is derived from an EMBL/GenBank/DDBJ whole genome shotgun (WGS) entry which is preliminary data.</text>
</comment>
<dbReference type="EMBL" id="FPIW01000008">
    <property type="protein sequence ID" value="SFW30538.1"/>
    <property type="molecule type" value="Genomic_DNA"/>
</dbReference>
<dbReference type="InterPro" id="IPR035089">
    <property type="entry name" value="Phage_sheath_subtilisin"/>
</dbReference>
<feature type="domain" description="Tail sheath protein C-terminal" evidence="3">
    <location>
        <begin position="375"/>
        <end position="474"/>
    </location>
</feature>
<accession>A0AA94HRF0</accession>
<comment type="similarity">
    <text evidence="1">Belongs to the myoviridae tail sheath protein family.</text>
</comment>
<reference evidence="5" key="1">
    <citation type="submission" date="2016-11" db="EMBL/GenBank/DDBJ databases">
        <authorList>
            <person name="Jaros S."/>
            <person name="Januszkiewicz K."/>
            <person name="Wedrychowicz H."/>
        </authorList>
    </citation>
    <scope>NUCLEOTIDE SEQUENCE [LARGE SCALE GENOMIC DNA]</scope>
    <source>
        <strain evidence="5">DSM 7057</strain>
    </source>
</reference>
<sequence length="477" mass="50000">MASANISFDNLPASIRKPGKYFEINTRLAVRTLATNEQRVLIVAQKLPESAAPLEPVQIFDDATAAALFGYGSQAHTMVRAAITAYPYIDLTVLPVPPHSAGIAAKGTVTLSGQATSAGVLKLSVGNSYVAVAAGYQDAAADTLADLVAAINDAQDLPVTAAITTPEDGTPTLTLTAKNKGTLGNRIALAVSCTVAGYTATKTAMTGGQQDPDLTDALAAVYASSYTIYCVPFAAQEQLTALREHLEAISGPLEQRRATGWTTTTGSLASATTLAGQINSGRISLGCLPGTASLPEELAAAYAAVAASEEDPARPLNTLALSGIAAPPVAARLSRNEQETMLKNGVTPLEVGPGETVQIVRAVSTYTRNAVGATDISMLDMTTIRTLDYTCKAVKERVDLRFPREKLSARTPAKVRSEVLDVLRNLETLEILEEVTANAEGVIAERDLQDPNRLNIKIPADVVNGLHVLAARVDLLL</sequence>
<dbReference type="PIRSF" id="PIRSF007349">
    <property type="entry name" value="Tsp_L"/>
    <property type="match status" value="1"/>
</dbReference>
<feature type="domain" description="Tail sheath protein subtilisin-like" evidence="2">
    <location>
        <begin position="210"/>
        <end position="365"/>
    </location>
</feature>
<gene>
    <name evidence="4" type="ORF">SAMN02910291_00772</name>
</gene>
<dbReference type="InterPro" id="IPR007067">
    <property type="entry name" value="Tail_sheath"/>
</dbReference>
<protein>
    <submittedName>
        <fullName evidence="4">Mu-like prophage tail sheath protein gpL</fullName>
    </submittedName>
</protein>
<organism evidence="4 5">
    <name type="scientific">Desulfovibrio desulfuricans</name>
    <dbReference type="NCBI Taxonomy" id="876"/>
    <lineage>
        <taxon>Bacteria</taxon>
        <taxon>Pseudomonadati</taxon>
        <taxon>Thermodesulfobacteriota</taxon>
        <taxon>Desulfovibrionia</taxon>
        <taxon>Desulfovibrionales</taxon>
        <taxon>Desulfovibrionaceae</taxon>
        <taxon>Desulfovibrio</taxon>
    </lineage>
</organism>
<evidence type="ECO:0000256" key="1">
    <source>
        <dbReference type="ARBA" id="ARBA00008005"/>
    </source>
</evidence>
<evidence type="ECO:0000313" key="5">
    <source>
        <dbReference type="Proteomes" id="UP000182680"/>
    </source>
</evidence>
<dbReference type="Proteomes" id="UP000182680">
    <property type="component" value="Unassembled WGS sequence"/>
</dbReference>
<name>A0AA94HRF0_DESDE</name>
<evidence type="ECO:0000313" key="4">
    <source>
        <dbReference type="EMBL" id="SFW30538.1"/>
    </source>
</evidence>
<dbReference type="AlphaFoldDB" id="A0AA94HRF0"/>
<evidence type="ECO:0000259" key="2">
    <source>
        <dbReference type="Pfam" id="PF04984"/>
    </source>
</evidence>
<proteinExistence type="inferred from homology"/>
<evidence type="ECO:0000259" key="3">
    <source>
        <dbReference type="Pfam" id="PF17482"/>
    </source>
</evidence>